<feature type="non-terminal residue" evidence="2">
    <location>
        <position position="1"/>
    </location>
</feature>
<feature type="region of interest" description="Disordered" evidence="1">
    <location>
        <begin position="1"/>
        <end position="79"/>
    </location>
</feature>
<evidence type="ECO:0000256" key="1">
    <source>
        <dbReference type="SAM" id="MobiDB-lite"/>
    </source>
</evidence>
<protein>
    <submittedName>
        <fullName evidence="2">Uncharacterized protein</fullName>
    </submittedName>
</protein>
<organism evidence="2 3">
    <name type="scientific">Amborella trichopoda</name>
    <dbReference type="NCBI Taxonomy" id="13333"/>
    <lineage>
        <taxon>Eukaryota</taxon>
        <taxon>Viridiplantae</taxon>
        <taxon>Streptophyta</taxon>
        <taxon>Embryophyta</taxon>
        <taxon>Tracheophyta</taxon>
        <taxon>Spermatophyta</taxon>
        <taxon>Magnoliopsida</taxon>
        <taxon>Amborellales</taxon>
        <taxon>Amborellaceae</taxon>
        <taxon>Amborella</taxon>
    </lineage>
</organism>
<evidence type="ECO:0000313" key="3">
    <source>
        <dbReference type="Proteomes" id="UP000017836"/>
    </source>
</evidence>
<accession>W1NUW2</accession>
<dbReference type="EMBL" id="KI395019">
    <property type="protein sequence ID" value="ERM99392.1"/>
    <property type="molecule type" value="Genomic_DNA"/>
</dbReference>
<dbReference type="HOGENOM" id="CLU_916975_0_0_1"/>
<sequence>KRAKKEASESAEPSDTSKSEVHRKSARLSKRTSSDQDVSPSVQSAPGKAHDLPPRPKKRAKSKAFPCPTPLSRVMPPIKEPVIPTPEVVIAQPAPSDKTSFSLSYRSKSIPAPMVEIVCMVMEAPSDGGPTDDVSTEPEAMQLSTLSPPGQADFPFTIAEEACSLDDDTGAINVIPDTEVTAPKVPTSTISEAEPRSEPDAPSSETLALVPHESAIIVEVPPLAVASSSLRSSVLSTLSNKKASLALLIAYQDSFKDEDMACLAELKAIEEEIARLQACHSEGQVVSAASRSPKQILRVGKTVL</sequence>
<dbReference type="AlphaFoldDB" id="W1NUW2"/>
<dbReference type="Proteomes" id="UP000017836">
    <property type="component" value="Unassembled WGS sequence"/>
</dbReference>
<feature type="compositionally biased region" description="Low complexity" evidence="1">
    <location>
        <begin position="35"/>
        <end position="44"/>
    </location>
</feature>
<proteinExistence type="predicted"/>
<name>W1NUW2_AMBTC</name>
<keyword evidence="3" id="KW-1185">Reference proteome</keyword>
<evidence type="ECO:0000313" key="2">
    <source>
        <dbReference type="EMBL" id="ERM99392.1"/>
    </source>
</evidence>
<reference evidence="3" key="1">
    <citation type="journal article" date="2013" name="Science">
        <title>The Amborella genome and the evolution of flowering plants.</title>
        <authorList>
            <consortium name="Amborella Genome Project"/>
        </authorList>
    </citation>
    <scope>NUCLEOTIDE SEQUENCE [LARGE SCALE GENOMIC DNA]</scope>
</reference>
<feature type="region of interest" description="Disordered" evidence="1">
    <location>
        <begin position="183"/>
        <end position="206"/>
    </location>
</feature>
<gene>
    <name evidence="2" type="ORF">AMTR_s00131p00027940</name>
</gene>